<dbReference type="RefSeq" id="WP_169641803.1">
    <property type="nucleotide sequence ID" value="NZ_CP048788.1"/>
</dbReference>
<evidence type="ECO:0000313" key="2">
    <source>
        <dbReference type="EMBL" id="QJF52582.1"/>
    </source>
</evidence>
<dbReference type="AlphaFoldDB" id="A0A858SXL5"/>
<dbReference type="KEGG" id="rpon:G3256_16095"/>
<dbReference type="EMBL" id="CP048788">
    <property type="protein sequence ID" value="QJF52582.1"/>
    <property type="molecule type" value="Genomic_DNA"/>
</dbReference>
<evidence type="ECO:0000313" key="3">
    <source>
        <dbReference type="Proteomes" id="UP000503308"/>
    </source>
</evidence>
<dbReference type="PANTHER" id="PTHR41521">
    <property type="match status" value="1"/>
</dbReference>
<dbReference type="InterPro" id="IPR010753">
    <property type="entry name" value="DUF1330"/>
</dbReference>
<proteinExistence type="predicted"/>
<gene>
    <name evidence="2" type="ORF">G3256_16095</name>
</gene>
<keyword evidence="3" id="KW-1185">Reference proteome</keyword>
<feature type="domain" description="DUF1330" evidence="1">
    <location>
        <begin position="28"/>
        <end position="112"/>
    </location>
</feature>
<dbReference type="PANTHER" id="PTHR41521:SF4">
    <property type="entry name" value="BLR0684 PROTEIN"/>
    <property type="match status" value="1"/>
</dbReference>
<accession>A0A858SXL5</accession>
<organism evidence="2 3">
    <name type="scientific">Roseobacter ponti</name>
    <dbReference type="NCBI Taxonomy" id="1891787"/>
    <lineage>
        <taxon>Bacteria</taxon>
        <taxon>Pseudomonadati</taxon>
        <taxon>Pseudomonadota</taxon>
        <taxon>Alphaproteobacteria</taxon>
        <taxon>Rhodobacterales</taxon>
        <taxon>Roseobacteraceae</taxon>
        <taxon>Roseobacter</taxon>
    </lineage>
</organism>
<protein>
    <submittedName>
        <fullName evidence="2">DUF1330 domain-containing protein</fullName>
    </submittedName>
</protein>
<reference evidence="2 3" key="1">
    <citation type="submission" date="2020-02" db="EMBL/GenBank/DDBJ databases">
        <title>Genome sequence of Roseobacter ponti.</title>
        <authorList>
            <person name="Hollensteiner J."/>
            <person name="Schneider D."/>
            <person name="Poehlein A."/>
            <person name="Daniel R."/>
        </authorList>
    </citation>
    <scope>NUCLEOTIDE SEQUENCE [LARGE SCALE GENOMIC DNA]</scope>
    <source>
        <strain evidence="2 3">DSM 106830</strain>
    </source>
</reference>
<dbReference type="SUPFAM" id="SSF54909">
    <property type="entry name" value="Dimeric alpha+beta barrel"/>
    <property type="match status" value="1"/>
</dbReference>
<evidence type="ECO:0000259" key="1">
    <source>
        <dbReference type="Pfam" id="PF07045"/>
    </source>
</evidence>
<dbReference type="Pfam" id="PF07045">
    <property type="entry name" value="DUF1330"/>
    <property type="match status" value="1"/>
</dbReference>
<dbReference type="Proteomes" id="UP000503308">
    <property type="component" value="Chromosome"/>
</dbReference>
<sequence>MTKPDGSPLQKNVYTAGLIEPDGILVTIQVQILQPEKLQAYVEGHAPSLAQYGGRLIYIGGDQETVEGDLPVGDIIAIHAWSSRERFLEWYNSDEYRPWKEYRQNGVTKATITLSAGFPLDQS</sequence>
<dbReference type="InterPro" id="IPR011008">
    <property type="entry name" value="Dimeric_a/b-barrel"/>
</dbReference>
<dbReference type="Gene3D" id="3.30.70.100">
    <property type="match status" value="1"/>
</dbReference>
<name>A0A858SXL5_9RHOB</name>